<evidence type="ECO:0000313" key="1">
    <source>
        <dbReference type="EMBL" id="ACI64376.1"/>
    </source>
</evidence>
<evidence type="ECO:0000313" key="2">
    <source>
        <dbReference type="Proteomes" id="UP000001449"/>
    </source>
</evidence>
<dbReference type="eggNOG" id="ENOG502SEDA">
    <property type="taxonomic scope" value="Eukaryota"/>
</dbReference>
<dbReference type="OMA" id="CETGGGW"/>
<name>B5YP18_THAPS</name>
<dbReference type="Pfam" id="PF07366">
    <property type="entry name" value="SnoaL"/>
    <property type="match status" value="1"/>
</dbReference>
<reference evidence="1 2" key="1">
    <citation type="journal article" date="2004" name="Science">
        <title>The genome of the diatom Thalassiosira pseudonana: ecology, evolution, and metabolism.</title>
        <authorList>
            <person name="Armbrust E.V."/>
            <person name="Berges J.A."/>
            <person name="Bowler C."/>
            <person name="Green B.R."/>
            <person name="Martinez D."/>
            <person name="Putnam N.H."/>
            <person name="Zhou S."/>
            <person name="Allen A.E."/>
            <person name="Apt K.E."/>
            <person name="Bechner M."/>
            <person name="Brzezinski M.A."/>
            <person name="Chaal B.K."/>
            <person name="Chiovitti A."/>
            <person name="Davis A.K."/>
            <person name="Demarest M.S."/>
            <person name="Detter J.C."/>
            <person name="Glavina T."/>
            <person name="Goodstein D."/>
            <person name="Hadi M.Z."/>
            <person name="Hellsten U."/>
            <person name="Hildebrand M."/>
            <person name="Jenkins B.D."/>
            <person name="Jurka J."/>
            <person name="Kapitonov V.V."/>
            <person name="Kroger N."/>
            <person name="Lau W.W."/>
            <person name="Lane T.W."/>
            <person name="Larimer F.W."/>
            <person name="Lippmeier J.C."/>
            <person name="Lucas S."/>
            <person name="Medina M."/>
            <person name="Montsant A."/>
            <person name="Obornik M."/>
            <person name="Parker M.S."/>
            <person name="Palenik B."/>
            <person name="Pazour G.J."/>
            <person name="Richardson P.M."/>
            <person name="Rynearson T.A."/>
            <person name="Saito M.A."/>
            <person name="Schwartz D.C."/>
            <person name="Thamatrakoln K."/>
            <person name="Valentin K."/>
            <person name="Vardi A."/>
            <person name="Wilkerson F.P."/>
            <person name="Rokhsar D.S."/>
        </authorList>
    </citation>
    <scope>NUCLEOTIDE SEQUENCE [LARGE SCALE GENOMIC DNA]</scope>
    <source>
        <strain evidence="1 2">CCMP1335</strain>
    </source>
</reference>
<dbReference type="RefSeq" id="XP_002295659.1">
    <property type="nucleotide sequence ID" value="XM_002295623.1"/>
</dbReference>
<dbReference type="Gene3D" id="3.10.450.50">
    <property type="match status" value="1"/>
</dbReference>
<dbReference type="InParanoid" id="B5YP18"/>
<dbReference type="InterPro" id="IPR009959">
    <property type="entry name" value="Cyclase_SnoaL-like"/>
</dbReference>
<sequence>MCTVGGNGCRVGYREEAIDSWFYRLPKKHVSANRKSPDEPAAFTSAKKVIFVLDSVGNWDDIVDLIVADAPFTCQADTLAEVKTIKDWYDWMANFKATIAPDASFTVKSTTWDDERKICTHSAVYHATHTGEGGPVPATGRKASTDYYYEMEMNGDGKVVKMWKIWNDGHCLKQLGWA</sequence>
<dbReference type="KEGG" id="tps:THAPS_6625"/>
<dbReference type="SUPFAM" id="SSF54427">
    <property type="entry name" value="NTF2-like"/>
    <property type="match status" value="1"/>
</dbReference>
<dbReference type="Proteomes" id="UP000001449">
    <property type="component" value="Chromosome 7"/>
</dbReference>
<keyword evidence="2" id="KW-1185">Reference proteome</keyword>
<dbReference type="InterPro" id="IPR032710">
    <property type="entry name" value="NTF2-like_dom_sf"/>
</dbReference>
<dbReference type="GeneID" id="7450629"/>
<reference evidence="1 2" key="2">
    <citation type="journal article" date="2008" name="Nature">
        <title>The Phaeodactylum genome reveals the evolutionary history of diatom genomes.</title>
        <authorList>
            <person name="Bowler C."/>
            <person name="Allen A.E."/>
            <person name="Badger J.H."/>
            <person name="Grimwood J."/>
            <person name="Jabbari K."/>
            <person name="Kuo A."/>
            <person name="Maheswari U."/>
            <person name="Martens C."/>
            <person name="Maumus F."/>
            <person name="Otillar R.P."/>
            <person name="Rayko E."/>
            <person name="Salamov A."/>
            <person name="Vandepoele K."/>
            <person name="Beszteri B."/>
            <person name="Gruber A."/>
            <person name="Heijde M."/>
            <person name="Katinka M."/>
            <person name="Mock T."/>
            <person name="Valentin K."/>
            <person name="Verret F."/>
            <person name="Berges J.A."/>
            <person name="Brownlee C."/>
            <person name="Cadoret J.P."/>
            <person name="Chiovitti A."/>
            <person name="Choi C.J."/>
            <person name="Coesel S."/>
            <person name="De Martino A."/>
            <person name="Detter J.C."/>
            <person name="Durkin C."/>
            <person name="Falciatore A."/>
            <person name="Fournet J."/>
            <person name="Haruta M."/>
            <person name="Huysman M.J."/>
            <person name="Jenkins B.D."/>
            <person name="Jiroutova K."/>
            <person name="Jorgensen R.E."/>
            <person name="Joubert Y."/>
            <person name="Kaplan A."/>
            <person name="Kroger N."/>
            <person name="Kroth P.G."/>
            <person name="La Roche J."/>
            <person name="Lindquist E."/>
            <person name="Lommer M."/>
            <person name="Martin-Jezequel V."/>
            <person name="Lopez P.J."/>
            <person name="Lucas S."/>
            <person name="Mangogna M."/>
            <person name="McGinnis K."/>
            <person name="Medlin L.K."/>
            <person name="Montsant A."/>
            <person name="Oudot-Le Secq M.P."/>
            <person name="Napoli C."/>
            <person name="Obornik M."/>
            <person name="Parker M.S."/>
            <person name="Petit J.L."/>
            <person name="Porcel B.M."/>
            <person name="Poulsen N."/>
            <person name="Robison M."/>
            <person name="Rychlewski L."/>
            <person name="Rynearson T.A."/>
            <person name="Schmutz J."/>
            <person name="Shapiro H."/>
            <person name="Siaut M."/>
            <person name="Stanley M."/>
            <person name="Sussman M.R."/>
            <person name="Taylor A.R."/>
            <person name="Vardi A."/>
            <person name="von Dassow P."/>
            <person name="Vyverman W."/>
            <person name="Willis A."/>
            <person name="Wyrwicz L.S."/>
            <person name="Rokhsar D.S."/>
            <person name="Weissenbach J."/>
            <person name="Armbrust E.V."/>
            <person name="Green B.R."/>
            <person name="Van de Peer Y."/>
            <person name="Grigoriev I.V."/>
        </authorList>
    </citation>
    <scope>NUCLEOTIDE SEQUENCE [LARGE SCALE GENOMIC DNA]</scope>
    <source>
        <strain evidence="1 2">CCMP1335</strain>
    </source>
</reference>
<dbReference type="PaxDb" id="35128-Thaps6625"/>
<dbReference type="AlphaFoldDB" id="B5YP18"/>
<gene>
    <name evidence="1" type="ORF">THAPS_6625</name>
</gene>
<organism evidence="1 2">
    <name type="scientific">Thalassiosira pseudonana</name>
    <name type="common">Marine diatom</name>
    <name type="synonym">Cyclotella nana</name>
    <dbReference type="NCBI Taxonomy" id="35128"/>
    <lineage>
        <taxon>Eukaryota</taxon>
        <taxon>Sar</taxon>
        <taxon>Stramenopiles</taxon>
        <taxon>Ochrophyta</taxon>
        <taxon>Bacillariophyta</taxon>
        <taxon>Coscinodiscophyceae</taxon>
        <taxon>Thalassiosirophycidae</taxon>
        <taxon>Thalassiosirales</taxon>
        <taxon>Thalassiosiraceae</taxon>
        <taxon>Thalassiosira</taxon>
    </lineage>
</organism>
<accession>B5YP18</accession>
<dbReference type="EMBL" id="CP001160">
    <property type="protein sequence ID" value="ACI64376.1"/>
    <property type="molecule type" value="Genomic_DNA"/>
</dbReference>
<dbReference type="GO" id="GO:0030638">
    <property type="term" value="P:polyketide metabolic process"/>
    <property type="evidence" value="ECO:0007669"/>
    <property type="project" value="InterPro"/>
</dbReference>
<evidence type="ECO:0008006" key="3">
    <source>
        <dbReference type="Google" id="ProtNLM"/>
    </source>
</evidence>
<proteinExistence type="predicted"/>
<protein>
    <recommendedName>
        <fullName evidence="3">SnoaL-like domain-containing protein</fullName>
    </recommendedName>
</protein>
<dbReference type="HOGENOM" id="CLU_129587_0_0_1"/>